<dbReference type="EMBL" id="CP058215">
    <property type="protein sequence ID" value="QLC49950.1"/>
    <property type="molecule type" value="Genomic_DNA"/>
</dbReference>
<evidence type="ECO:0000259" key="2">
    <source>
        <dbReference type="Pfam" id="PF00535"/>
    </source>
</evidence>
<name>A0A7D5J8W7_9EURY</name>
<dbReference type="InterPro" id="IPR029044">
    <property type="entry name" value="Nucleotide-diphossugar_trans"/>
</dbReference>
<organism evidence="4 5">
    <name type="scientific">Methanolobus zinderi</name>
    <dbReference type="NCBI Taxonomy" id="536044"/>
    <lineage>
        <taxon>Archaea</taxon>
        <taxon>Methanobacteriati</taxon>
        <taxon>Methanobacteriota</taxon>
        <taxon>Stenosarchaea group</taxon>
        <taxon>Methanomicrobia</taxon>
        <taxon>Methanosarcinales</taxon>
        <taxon>Methanosarcinaceae</taxon>
        <taxon>Methanolobus</taxon>
    </lineage>
</organism>
<reference evidence="4 5" key="1">
    <citation type="submission" date="2020-06" db="EMBL/GenBank/DDBJ databases">
        <title>Methanolobus halotolerans sp. nov., isolated from a saline lake Tus in Siberia.</title>
        <authorList>
            <person name="Shen Y."/>
            <person name="Chen S.-C."/>
            <person name="Lai M.-C."/>
            <person name="Huang H.-H."/>
            <person name="Chiu H.-H."/>
            <person name="Tang S.-L."/>
            <person name="Rogozin D.Y."/>
            <person name="Degermendzhy A.G."/>
        </authorList>
    </citation>
    <scope>NUCLEOTIDE SEQUENCE [LARGE SCALE GENOMIC DNA]</scope>
    <source>
        <strain evidence="4 5">DSM 21339</strain>
    </source>
</reference>
<dbReference type="SUPFAM" id="SSF53448">
    <property type="entry name" value="Nucleotide-diphospho-sugar transferases"/>
    <property type="match status" value="1"/>
</dbReference>
<dbReference type="PANTHER" id="PTHR45947">
    <property type="entry name" value="SULFOQUINOVOSYL TRANSFERASE SQD2"/>
    <property type="match status" value="1"/>
</dbReference>
<dbReference type="InterPro" id="IPR028098">
    <property type="entry name" value="Glyco_trans_4-like_N"/>
</dbReference>
<dbReference type="Pfam" id="PF00534">
    <property type="entry name" value="Glycos_transf_1"/>
    <property type="match status" value="1"/>
</dbReference>
<dbReference type="InterPro" id="IPR001173">
    <property type="entry name" value="Glyco_trans_2-like"/>
</dbReference>
<dbReference type="OrthoDB" id="109596at2157"/>
<dbReference type="CDD" id="cd03801">
    <property type="entry name" value="GT4_PimA-like"/>
    <property type="match status" value="1"/>
</dbReference>
<dbReference type="PANTHER" id="PTHR45947:SF3">
    <property type="entry name" value="SULFOQUINOVOSYL TRANSFERASE SQD2"/>
    <property type="match status" value="1"/>
</dbReference>
<evidence type="ECO:0000313" key="4">
    <source>
        <dbReference type="EMBL" id="QLC49950.1"/>
    </source>
</evidence>
<feature type="domain" description="Glycosyl transferase family 1" evidence="1">
    <location>
        <begin position="549"/>
        <end position="717"/>
    </location>
</feature>
<protein>
    <submittedName>
        <fullName evidence="4">Glycosyltransferase</fullName>
    </submittedName>
</protein>
<evidence type="ECO:0000259" key="1">
    <source>
        <dbReference type="Pfam" id="PF00534"/>
    </source>
</evidence>
<dbReference type="CDD" id="cd00761">
    <property type="entry name" value="Glyco_tranf_GTA_type"/>
    <property type="match status" value="1"/>
</dbReference>
<keyword evidence="5" id="KW-1185">Reference proteome</keyword>
<dbReference type="GeneID" id="55821343"/>
<dbReference type="InterPro" id="IPR050194">
    <property type="entry name" value="Glycosyltransferase_grp1"/>
</dbReference>
<keyword evidence="4" id="KW-0808">Transferase</keyword>
<evidence type="ECO:0000313" key="5">
    <source>
        <dbReference type="Proteomes" id="UP000509594"/>
    </source>
</evidence>
<gene>
    <name evidence="4" type="ORF">HWN40_06670</name>
</gene>
<feature type="domain" description="Glycosyltransferase subfamily 4-like N-terminal" evidence="3">
    <location>
        <begin position="367"/>
        <end position="540"/>
    </location>
</feature>
<dbReference type="RefSeq" id="WP_176965006.1">
    <property type="nucleotide sequence ID" value="NZ_CP058215.1"/>
</dbReference>
<evidence type="ECO:0000259" key="3">
    <source>
        <dbReference type="Pfam" id="PF13439"/>
    </source>
</evidence>
<dbReference type="Proteomes" id="UP000509594">
    <property type="component" value="Chromosome"/>
</dbReference>
<accession>A0A7D5J8W7</accession>
<dbReference type="Pfam" id="PF13439">
    <property type="entry name" value="Glyco_transf_4"/>
    <property type="match status" value="1"/>
</dbReference>
<dbReference type="AlphaFoldDB" id="A0A7D5J8W7"/>
<dbReference type="Gene3D" id="3.90.550.10">
    <property type="entry name" value="Spore Coat Polysaccharide Biosynthesis Protein SpsA, Chain A"/>
    <property type="match status" value="1"/>
</dbReference>
<feature type="domain" description="Glycosyltransferase 2-like" evidence="2">
    <location>
        <begin position="8"/>
        <end position="171"/>
    </location>
</feature>
<proteinExistence type="predicted"/>
<dbReference type="InterPro" id="IPR001296">
    <property type="entry name" value="Glyco_trans_1"/>
</dbReference>
<dbReference type="KEGG" id="mzi:HWN40_06670"/>
<sequence>MKDSPEISVVVCTYNRAEYLDVCLLSLQRQSFADYEIIVVNGPSTDGTARVLKKYPGIKVILQKELDGLSFARNLGIRAAKGEIVAFIDDDAVADAKWLERLAVGYTDSDIGGVGGLVYGPKRTHYHFDNGIIGKCGIPEPIREPEAVAKKGEFTILMGTNCSFRRSALLEVGGFDPYFRYYHDESELCVRITKAGYRIVYQRAAIVVHYMVEGHNRRSPYDQNWSEIVKNVIYYTMKNFGNEPLSYSARPAYSCYWWLSHFKDDYFARQMSFGELMGIYKKILGGTLKGYRDGLNFNFASAKEEQGRDYISEIPAEMFEIREALENASVYHVRQDSKPTDPVSDKLNIAYISQEYSRDCGGGNCFHTRNLARGFTEMGHEVHVIALSDNGRNHSYMDGNVNVHKIKPYPVKYLNLDLTDDMPVSKKNIAFSYAAALKLMELKNRFGVQIAEAPLWDAQGFVPALISPVPLVIRLVTPLCKFMEIQEMDSTKDLRLANWLEGETLRRADRLIAISNNIGALISEHHGVGNGKIDYGPLGIEAPDRGLLKNESNGDELNILYVGRLEKRKGIHTLFKAIPEVVEKIPDARFTIVGRDTDMAPDGGSFRKYLLKNTDKKYHKFISFTDFVSSEKLQEHYRNCDIFIAPSIYESFGQIYIEAMAWGKPVIGCNAGGIPEVIEDGQTGFVITPENASELAERIISLEDHELRSRMGMQGRKSVEDVFSIENMADKTCKVYRELV</sequence>
<dbReference type="GO" id="GO:0016757">
    <property type="term" value="F:glycosyltransferase activity"/>
    <property type="evidence" value="ECO:0007669"/>
    <property type="project" value="InterPro"/>
</dbReference>
<dbReference type="Gene3D" id="3.40.50.2000">
    <property type="entry name" value="Glycogen Phosphorylase B"/>
    <property type="match status" value="2"/>
</dbReference>
<dbReference type="SUPFAM" id="SSF53756">
    <property type="entry name" value="UDP-Glycosyltransferase/glycogen phosphorylase"/>
    <property type="match status" value="1"/>
</dbReference>
<dbReference type="Pfam" id="PF00535">
    <property type="entry name" value="Glycos_transf_2"/>
    <property type="match status" value="1"/>
</dbReference>